<proteinExistence type="predicted"/>
<dbReference type="OrthoDB" id="1936908at2759"/>
<protein>
    <recommendedName>
        <fullName evidence="1">Retrotransposon gag domain-containing protein</fullName>
    </recommendedName>
</protein>
<gene>
    <name evidence="2" type="ORF">GIB67_037853</name>
</gene>
<comment type="caution">
    <text evidence="2">The sequence shown here is derived from an EMBL/GenBank/DDBJ whole genome shotgun (WGS) entry which is preliminary data.</text>
</comment>
<sequence>MFGQMRLFSVVVDVTMTLEIPLRPISLRVVITDPFFAEVENKGIFQLFQVLVAAEVIFGELSWKLNLLLLQLGLLRRASDIVIGQATDYWILGSDRHGIRALGGYPMCVGQMARGGRGRSRAVGRGRKGFCSGAPADEPVLSQKSLGSVPIEQGRSPAVREYKYLEQLQKYKHPSFFGTLVPSEAETWFKSIEKTLNAMKCPENQRVTLATYLVQGEGNHWWDTAKRTIAESYILWASFQDRFLELYFPQSYRDSCISEFYMLEQGDMSISQYDQRFNELSRHVPFIIQDEEKRMMKFLKGLRPYYQKFLISSGPSLYKEVLSKALAI</sequence>
<name>A0A7J7LGW5_9MAGN</name>
<dbReference type="Pfam" id="PF03732">
    <property type="entry name" value="Retrotrans_gag"/>
    <property type="match status" value="1"/>
</dbReference>
<feature type="domain" description="Retrotransposon gag" evidence="1">
    <location>
        <begin position="209"/>
        <end position="304"/>
    </location>
</feature>
<dbReference type="AlphaFoldDB" id="A0A7J7LGW5"/>
<organism evidence="2 3">
    <name type="scientific">Kingdonia uniflora</name>
    <dbReference type="NCBI Taxonomy" id="39325"/>
    <lineage>
        <taxon>Eukaryota</taxon>
        <taxon>Viridiplantae</taxon>
        <taxon>Streptophyta</taxon>
        <taxon>Embryophyta</taxon>
        <taxon>Tracheophyta</taxon>
        <taxon>Spermatophyta</taxon>
        <taxon>Magnoliopsida</taxon>
        <taxon>Ranunculales</taxon>
        <taxon>Circaeasteraceae</taxon>
        <taxon>Kingdonia</taxon>
    </lineage>
</organism>
<evidence type="ECO:0000313" key="2">
    <source>
        <dbReference type="EMBL" id="KAF6141885.1"/>
    </source>
</evidence>
<dbReference type="EMBL" id="JACGCM010002284">
    <property type="protein sequence ID" value="KAF6141885.1"/>
    <property type="molecule type" value="Genomic_DNA"/>
</dbReference>
<evidence type="ECO:0000259" key="1">
    <source>
        <dbReference type="Pfam" id="PF03732"/>
    </source>
</evidence>
<reference evidence="2 3" key="1">
    <citation type="journal article" date="2020" name="IScience">
        <title>Genome Sequencing of the Endangered Kingdonia uniflora (Circaeasteraceae, Ranunculales) Reveals Potential Mechanisms of Evolutionary Specialization.</title>
        <authorList>
            <person name="Sun Y."/>
            <person name="Deng T."/>
            <person name="Zhang A."/>
            <person name="Moore M.J."/>
            <person name="Landis J.B."/>
            <person name="Lin N."/>
            <person name="Zhang H."/>
            <person name="Zhang X."/>
            <person name="Huang J."/>
            <person name="Zhang X."/>
            <person name="Sun H."/>
            <person name="Wang H."/>
        </authorList>
    </citation>
    <scope>NUCLEOTIDE SEQUENCE [LARGE SCALE GENOMIC DNA]</scope>
    <source>
        <strain evidence="2">TB1705</strain>
        <tissue evidence="2">Leaf</tissue>
    </source>
</reference>
<accession>A0A7J7LGW5</accession>
<evidence type="ECO:0000313" key="3">
    <source>
        <dbReference type="Proteomes" id="UP000541444"/>
    </source>
</evidence>
<dbReference type="InterPro" id="IPR005162">
    <property type="entry name" value="Retrotrans_gag_dom"/>
</dbReference>
<dbReference type="Proteomes" id="UP000541444">
    <property type="component" value="Unassembled WGS sequence"/>
</dbReference>
<keyword evidence="3" id="KW-1185">Reference proteome</keyword>